<sequence>MTPAINLAKKNQVLHQVLSYHHDPAVASYGNEALDKLKLPAEKVFKTLVVQLDTKELVVAVVPVLGMLNLKFLAKTLGVKKVLMADKVLVEKTTGYVLGGVSPLAQKKRLRTVIDQSAEHQAQIFVSAGKRGLEIGLSAQDLLVLTQGVFASIAEVR</sequence>
<keyword evidence="7" id="KW-1185">Reference proteome</keyword>
<dbReference type="RefSeq" id="WP_248954885.1">
    <property type="nucleotide sequence ID" value="NZ_JAKIKU010000002.1"/>
</dbReference>
<dbReference type="CDD" id="cd00002">
    <property type="entry name" value="YbaK_deacylase"/>
    <property type="match status" value="1"/>
</dbReference>
<keyword evidence="2 4" id="KW-0648">Protein biosynthesis</keyword>
<evidence type="ECO:0000259" key="5">
    <source>
        <dbReference type="Pfam" id="PF04073"/>
    </source>
</evidence>
<dbReference type="InterPro" id="IPR036754">
    <property type="entry name" value="YbaK/aa-tRNA-synt-asso_dom_sf"/>
</dbReference>
<evidence type="ECO:0000313" key="6">
    <source>
        <dbReference type="EMBL" id="MCL1044513.1"/>
    </source>
</evidence>
<name>A0ABT0KL88_9GAMM</name>
<dbReference type="Gene3D" id="3.90.960.10">
    <property type="entry name" value="YbaK/aminoacyl-tRNA synthetase-associated domain"/>
    <property type="match status" value="1"/>
</dbReference>
<dbReference type="PANTHER" id="PTHR30411:SF0">
    <property type="entry name" value="CYS-TRNA(PRO)_CYS-TRNA(CYS) DEACYLASE YBAK"/>
    <property type="match status" value="1"/>
</dbReference>
<dbReference type="EC" id="4.2.-.-" evidence="4"/>
<gene>
    <name evidence="6" type="primary">ybaK</name>
    <name evidence="6" type="ORF">L2737_04090</name>
</gene>
<dbReference type="NCBIfam" id="TIGR00011">
    <property type="entry name" value="YbaK_EbsC"/>
    <property type="match status" value="1"/>
</dbReference>
<evidence type="ECO:0000256" key="3">
    <source>
        <dbReference type="ARBA" id="ARBA00023239"/>
    </source>
</evidence>
<dbReference type="EMBL" id="JAKIKU010000002">
    <property type="protein sequence ID" value="MCL1044513.1"/>
    <property type="molecule type" value="Genomic_DNA"/>
</dbReference>
<dbReference type="Pfam" id="PF04073">
    <property type="entry name" value="tRNA_edit"/>
    <property type="match status" value="1"/>
</dbReference>
<dbReference type="PANTHER" id="PTHR30411">
    <property type="entry name" value="CYTOPLASMIC PROTEIN"/>
    <property type="match status" value="1"/>
</dbReference>
<evidence type="ECO:0000313" key="7">
    <source>
        <dbReference type="Proteomes" id="UP001202134"/>
    </source>
</evidence>
<keyword evidence="3 4" id="KW-0456">Lyase</keyword>
<accession>A0ABT0KL88</accession>
<evidence type="ECO:0000256" key="1">
    <source>
        <dbReference type="ARBA" id="ARBA00009798"/>
    </source>
</evidence>
<evidence type="ECO:0000256" key="4">
    <source>
        <dbReference type="PIRNR" id="PIRNR006181"/>
    </source>
</evidence>
<dbReference type="InterPro" id="IPR004369">
    <property type="entry name" value="Prolyl-tRNA_editing_YbaK/EbsC"/>
</dbReference>
<dbReference type="InterPro" id="IPR007214">
    <property type="entry name" value="YbaK/aa-tRNA-synth-assoc-dom"/>
</dbReference>
<protein>
    <recommendedName>
        <fullName evidence="4">Cys-tRNA(Pro)/Cys-tRNA(Cys) deacylase</fullName>
        <ecNumber evidence="4">4.2.-.-</ecNumber>
    </recommendedName>
</protein>
<proteinExistence type="inferred from homology"/>
<reference evidence="6 7" key="1">
    <citation type="submission" date="2022-01" db="EMBL/GenBank/DDBJ databases">
        <title>Whole genome-based taxonomy of the Shewanellaceae.</title>
        <authorList>
            <person name="Martin-Rodriguez A.J."/>
        </authorList>
    </citation>
    <scope>NUCLEOTIDE SEQUENCE [LARGE SCALE GENOMIC DNA]</scope>
    <source>
        <strain evidence="6 7">DSM 24955</strain>
    </source>
</reference>
<evidence type="ECO:0000256" key="2">
    <source>
        <dbReference type="ARBA" id="ARBA00022917"/>
    </source>
</evidence>
<comment type="caution">
    <text evidence="6">The sequence shown here is derived from an EMBL/GenBank/DDBJ whole genome shotgun (WGS) entry which is preliminary data.</text>
</comment>
<comment type="similarity">
    <text evidence="1 4">Belongs to the prolyl-tRNA editing family. YbaK/EbsC subfamily.</text>
</comment>
<dbReference type="SUPFAM" id="SSF55826">
    <property type="entry name" value="YbaK/ProRS associated domain"/>
    <property type="match status" value="1"/>
</dbReference>
<feature type="domain" description="YbaK/aminoacyl-tRNA synthetase-associated" evidence="5">
    <location>
        <begin position="25"/>
        <end position="143"/>
    </location>
</feature>
<organism evidence="6 7">
    <name type="scientific">Shewanella electrodiphila</name>
    <dbReference type="NCBI Taxonomy" id="934143"/>
    <lineage>
        <taxon>Bacteria</taxon>
        <taxon>Pseudomonadati</taxon>
        <taxon>Pseudomonadota</taxon>
        <taxon>Gammaproteobacteria</taxon>
        <taxon>Alteromonadales</taxon>
        <taxon>Shewanellaceae</taxon>
        <taxon>Shewanella</taxon>
    </lineage>
</organism>
<dbReference type="Proteomes" id="UP001202134">
    <property type="component" value="Unassembled WGS sequence"/>
</dbReference>
<dbReference type="PIRSF" id="PIRSF006181">
    <property type="entry name" value="EbsC_YbaK"/>
    <property type="match status" value="1"/>
</dbReference>